<keyword evidence="3" id="KW-0732">Signal</keyword>
<reference evidence="7" key="2">
    <citation type="journal article" date="2023" name="Plants (Basel)">
        <title>Annotation of the Turnera subulata (Passifloraceae) Draft Genome Reveals the S-Locus Evolved after the Divergence of Turneroideae from Passifloroideae in a Stepwise Manner.</title>
        <authorList>
            <person name="Henning P.M."/>
            <person name="Roalson E.H."/>
            <person name="Mir W."/>
            <person name="McCubbin A.G."/>
            <person name="Shore J.S."/>
        </authorList>
    </citation>
    <scope>NUCLEOTIDE SEQUENCE</scope>
    <source>
        <strain evidence="7">F60SS</strain>
    </source>
</reference>
<evidence type="ECO:0000256" key="2">
    <source>
        <dbReference type="ARBA" id="ARBA00022670"/>
    </source>
</evidence>
<evidence type="ECO:0000256" key="1">
    <source>
        <dbReference type="ARBA" id="ARBA00011079"/>
    </source>
</evidence>
<evidence type="ECO:0000256" key="6">
    <source>
        <dbReference type="SAM" id="Phobius"/>
    </source>
</evidence>
<evidence type="ECO:0000256" key="5">
    <source>
        <dbReference type="ARBA" id="ARBA00023180"/>
    </source>
</evidence>
<dbReference type="GO" id="GO:0008239">
    <property type="term" value="F:dipeptidyl-peptidase activity"/>
    <property type="evidence" value="ECO:0007669"/>
    <property type="project" value="TreeGrafter"/>
</dbReference>
<keyword evidence="6" id="KW-0812">Transmembrane</keyword>
<dbReference type="AlphaFoldDB" id="A0A9Q0G4L8"/>
<dbReference type="Gene3D" id="3.40.50.1820">
    <property type="entry name" value="alpha/beta hydrolase"/>
    <property type="match status" value="1"/>
</dbReference>
<keyword evidence="6" id="KW-0472">Membrane</keyword>
<dbReference type="InterPro" id="IPR008758">
    <property type="entry name" value="Peptidase_S28"/>
</dbReference>
<dbReference type="InterPro" id="IPR029058">
    <property type="entry name" value="AB_hydrolase_fold"/>
</dbReference>
<evidence type="ECO:0000313" key="7">
    <source>
        <dbReference type="EMBL" id="KAJ4841791.1"/>
    </source>
</evidence>
<keyword evidence="4" id="KW-0378">Hydrolase</keyword>
<gene>
    <name evidence="7" type="ORF">Tsubulata_010539</name>
</gene>
<keyword evidence="8" id="KW-1185">Reference proteome</keyword>
<accession>A0A9Q0G4L8</accession>
<evidence type="ECO:0000313" key="8">
    <source>
        <dbReference type="Proteomes" id="UP001141552"/>
    </source>
</evidence>
<name>A0A9Q0G4L8_9ROSI</name>
<evidence type="ECO:0000256" key="4">
    <source>
        <dbReference type="ARBA" id="ARBA00022801"/>
    </source>
</evidence>
<keyword evidence="5" id="KW-0325">Glycoprotein</keyword>
<comment type="similarity">
    <text evidence="1">Belongs to the peptidase S28 family.</text>
</comment>
<reference evidence="7" key="1">
    <citation type="submission" date="2022-02" db="EMBL/GenBank/DDBJ databases">
        <authorList>
            <person name="Henning P.M."/>
            <person name="McCubbin A.G."/>
            <person name="Shore J.S."/>
        </authorList>
    </citation>
    <scope>NUCLEOTIDE SEQUENCE</scope>
    <source>
        <strain evidence="7">F60SS</strain>
        <tissue evidence="7">Leaves</tissue>
    </source>
</reference>
<sequence length="215" mass="24644">MHSHSLMVAKDTAATCKRLCLDQLLIYIVHHSSEIIRYILQYFTMRSILGSLLLQFSLLIVLLNSASAIRFRNFKVLSDSADPEEFKTFFFNQTLDHFNYKPESYGTFQQRYYINSKYWGGGEASAPIFVFLGAEAPMNDADVTNGLLNENAARFHSLLLYIEHRYYGKSIPFGSREEAFKNASTLGYFNSAQALSDYAAIINHVKHFLHHFTNL</sequence>
<dbReference type="GO" id="GO:0006508">
    <property type="term" value="P:proteolysis"/>
    <property type="evidence" value="ECO:0007669"/>
    <property type="project" value="UniProtKB-KW"/>
</dbReference>
<dbReference type="Pfam" id="PF05577">
    <property type="entry name" value="Peptidase_S28"/>
    <property type="match status" value="1"/>
</dbReference>
<organism evidence="7 8">
    <name type="scientific">Turnera subulata</name>
    <dbReference type="NCBI Taxonomy" id="218843"/>
    <lineage>
        <taxon>Eukaryota</taxon>
        <taxon>Viridiplantae</taxon>
        <taxon>Streptophyta</taxon>
        <taxon>Embryophyta</taxon>
        <taxon>Tracheophyta</taxon>
        <taxon>Spermatophyta</taxon>
        <taxon>Magnoliopsida</taxon>
        <taxon>eudicotyledons</taxon>
        <taxon>Gunneridae</taxon>
        <taxon>Pentapetalae</taxon>
        <taxon>rosids</taxon>
        <taxon>fabids</taxon>
        <taxon>Malpighiales</taxon>
        <taxon>Passifloraceae</taxon>
        <taxon>Turnera</taxon>
    </lineage>
</organism>
<feature type="non-terminal residue" evidence="7">
    <location>
        <position position="1"/>
    </location>
</feature>
<dbReference type="GO" id="GO:0070008">
    <property type="term" value="F:serine-type exopeptidase activity"/>
    <property type="evidence" value="ECO:0007669"/>
    <property type="project" value="InterPro"/>
</dbReference>
<dbReference type="EMBL" id="JAKUCV010002697">
    <property type="protein sequence ID" value="KAJ4841791.1"/>
    <property type="molecule type" value="Genomic_DNA"/>
</dbReference>
<proteinExistence type="inferred from homology"/>
<protein>
    <submittedName>
        <fullName evidence="7">Uncharacterized protein</fullName>
    </submittedName>
</protein>
<keyword evidence="2" id="KW-0645">Protease</keyword>
<keyword evidence="6" id="KW-1133">Transmembrane helix</keyword>
<dbReference type="PANTHER" id="PTHR11010">
    <property type="entry name" value="PROTEASE S28 PRO-X CARBOXYPEPTIDASE-RELATED"/>
    <property type="match status" value="1"/>
</dbReference>
<dbReference type="Proteomes" id="UP001141552">
    <property type="component" value="Unassembled WGS sequence"/>
</dbReference>
<dbReference type="OrthoDB" id="2130629at2759"/>
<feature type="transmembrane region" description="Helical" evidence="6">
    <location>
        <begin position="48"/>
        <end position="69"/>
    </location>
</feature>
<evidence type="ECO:0000256" key="3">
    <source>
        <dbReference type="ARBA" id="ARBA00022729"/>
    </source>
</evidence>
<dbReference type="PANTHER" id="PTHR11010:SF96">
    <property type="entry name" value="LYSOSOMAL PRO-X CARBOXYPEPTIDASE-LIKE ISOFORM X1"/>
    <property type="match status" value="1"/>
</dbReference>
<comment type="caution">
    <text evidence="7">The sequence shown here is derived from an EMBL/GenBank/DDBJ whole genome shotgun (WGS) entry which is preliminary data.</text>
</comment>